<evidence type="ECO:0000256" key="1">
    <source>
        <dbReference type="SAM" id="MobiDB-lite"/>
    </source>
</evidence>
<evidence type="ECO:0000256" key="2">
    <source>
        <dbReference type="SAM" id="SignalP"/>
    </source>
</evidence>
<keyword evidence="2" id="KW-0732">Signal</keyword>
<feature type="signal peptide" evidence="2">
    <location>
        <begin position="1"/>
        <end position="16"/>
    </location>
</feature>
<evidence type="ECO:0000313" key="4">
    <source>
        <dbReference type="Proteomes" id="UP000708208"/>
    </source>
</evidence>
<feature type="chain" id="PRO_5035309997" evidence="2">
    <location>
        <begin position="17"/>
        <end position="83"/>
    </location>
</feature>
<organism evidence="3 4">
    <name type="scientific">Allacma fusca</name>
    <dbReference type="NCBI Taxonomy" id="39272"/>
    <lineage>
        <taxon>Eukaryota</taxon>
        <taxon>Metazoa</taxon>
        <taxon>Ecdysozoa</taxon>
        <taxon>Arthropoda</taxon>
        <taxon>Hexapoda</taxon>
        <taxon>Collembola</taxon>
        <taxon>Symphypleona</taxon>
        <taxon>Sminthuridae</taxon>
        <taxon>Allacma</taxon>
    </lineage>
</organism>
<evidence type="ECO:0000313" key="3">
    <source>
        <dbReference type="EMBL" id="CAG7644164.1"/>
    </source>
</evidence>
<reference evidence="3" key="1">
    <citation type="submission" date="2021-06" db="EMBL/GenBank/DDBJ databases">
        <authorList>
            <person name="Hodson N. C."/>
            <person name="Mongue J. A."/>
            <person name="Jaron S. K."/>
        </authorList>
    </citation>
    <scope>NUCLEOTIDE SEQUENCE</scope>
</reference>
<dbReference type="Proteomes" id="UP000708208">
    <property type="component" value="Unassembled WGS sequence"/>
</dbReference>
<comment type="caution">
    <text evidence="3">The sequence shown here is derived from an EMBL/GenBank/DDBJ whole genome shotgun (WGS) entry which is preliminary data.</text>
</comment>
<accession>A0A8J2NG50</accession>
<gene>
    <name evidence="3" type="ORF">AFUS01_LOCUS504</name>
</gene>
<protein>
    <submittedName>
        <fullName evidence="3">Uncharacterized protein</fullName>
    </submittedName>
</protein>
<keyword evidence="4" id="KW-1185">Reference proteome</keyword>
<feature type="region of interest" description="Disordered" evidence="1">
    <location>
        <begin position="20"/>
        <end position="46"/>
    </location>
</feature>
<feature type="compositionally biased region" description="Basic and acidic residues" evidence="1">
    <location>
        <begin position="28"/>
        <end position="40"/>
    </location>
</feature>
<dbReference type="EMBL" id="CAJVCH010002402">
    <property type="protein sequence ID" value="CAG7644164.1"/>
    <property type="molecule type" value="Genomic_DNA"/>
</dbReference>
<proteinExistence type="predicted"/>
<name>A0A8J2NG50_9HEXA</name>
<dbReference type="AlphaFoldDB" id="A0A8J2NG50"/>
<sequence>MVIIGMLDMLVAEVLAKQFPKGSSTTKEPAEEGKEEHEASSELEEQEDIFFSWSPLRTRYEVDPFKAWDLDLPILINEEKEGK</sequence>